<dbReference type="EMBL" id="RARA01000022">
    <property type="protein sequence ID" value="ROT47525.1"/>
    <property type="molecule type" value="Genomic_DNA"/>
</dbReference>
<keyword evidence="3 5" id="KW-1133">Transmembrane helix</keyword>
<dbReference type="Proteomes" id="UP000270927">
    <property type="component" value="Unassembled WGS sequence"/>
</dbReference>
<reference evidence="7 8" key="1">
    <citation type="submission" date="2018-09" db="EMBL/GenBank/DDBJ databases">
        <title>Comparative Genomics of Wolbachia-Cardinium Dual Endosymbiosis in a Plant-Parasitic Nematode.</title>
        <authorList>
            <person name="Brown A.M.V."/>
            <person name="Wasala S.K."/>
            <person name="Howe D.K."/>
            <person name="Peetz A.B."/>
            <person name="Zasada I.A."/>
            <person name="Denver D.R."/>
        </authorList>
    </citation>
    <scope>NUCLEOTIDE SEQUENCE [LARGE SCALE GENOMIC DNA]</scope>
    <source>
        <strain evidence="7 8">Pp_1</strain>
    </source>
</reference>
<evidence type="ECO:0000256" key="5">
    <source>
        <dbReference type="SAM" id="Phobius"/>
    </source>
</evidence>
<accession>A0A3N2QCM0</accession>
<comment type="subcellular location">
    <subcellularLocation>
        <location evidence="1">Membrane</location>
        <topology evidence="1">Single-pass membrane protein</topology>
    </subcellularLocation>
</comment>
<dbReference type="PANTHER" id="PTHR36985">
    <property type="entry name" value="TRANSLOCATION AND ASSEMBLY MODULE SUBUNIT TAMB"/>
    <property type="match status" value="1"/>
</dbReference>
<organism evidence="7 8">
    <name type="scientific">Candidatus Cardinium hertigii</name>
    <dbReference type="NCBI Taxonomy" id="247481"/>
    <lineage>
        <taxon>Bacteria</taxon>
        <taxon>Pseudomonadati</taxon>
        <taxon>Bacteroidota</taxon>
        <taxon>Cytophagia</taxon>
        <taxon>Cytophagales</taxon>
        <taxon>Amoebophilaceae</taxon>
        <taxon>Candidatus Cardinium</taxon>
    </lineage>
</organism>
<proteinExistence type="predicted"/>
<evidence type="ECO:0000256" key="3">
    <source>
        <dbReference type="ARBA" id="ARBA00022989"/>
    </source>
</evidence>
<name>A0A3N2QCM0_9BACT</name>
<dbReference type="InterPro" id="IPR007452">
    <property type="entry name" value="TamB_C"/>
</dbReference>
<gene>
    <name evidence="7" type="ORF">EDM02_02005</name>
</gene>
<dbReference type="GO" id="GO:0005886">
    <property type="term" value="C:plasma membrane"/>
    <property type="evidence" value="ECO:0007669"/>
    <property type="project" value="InterPro"/>
</dbReference>
<evidence type="ECO:0000313" key="8">
    <source>
        <dbReference type="Proteomes" id="UP000270927"/>
    </source>
</evidence>
<protein>
    <recommendedName>
        <fullName evidence="6">Translocation and assembly module TamB C-terminal domain-containing protein</fullName>
    </recommendedName>
</protein>
<dbReference type="Pfam" id="PF04357">
    <property type="entry name" value="TamB"/>
    <property type="match status" value="1"/>
</dbReference>
<dbReference type="PANTHER" id="PTHR36985:SF1">
    <property type="entry name" value="TRANSLOCATION AND ASSEMBLY MODULE SUBUNIT TAMB"/>
    <property type="match status" value="1"/>
</dbReference>
<evidence type="ECO:0000256" key="1">
    <source>
        <dbReference type="ARBA" id="ARBA00004167"/>
    </source>
</evidence>
<dbReference type="GO" id="GO:0009306">
    <property type="term" value="P:protein secretion"/>
    <property type="evidence" value="ECO:0007669"/>
    <property type="project" value="InterPro"/>
</dbReference>
<feature type="transmembrane region" description="Helical" evidence="5">
    <location>
        <begin position="55"/>
        <end position="74"/>
    </location>
</feature>
<sequence>MHSRLDLNQSHYTFMMCHKLAGFYQITFVTSLAMKKLDKYFSIIQTWLIKPLRNILCTIALLTMAIVAILHLPAVQQSLLGKTLNYLHSTTKYHITCDTMRLTWLQHIVLRGITVTDPQQKPLFTINECNGSFHLLSLMLLKADMIDSISVSGIQLYLEENSTQDLNIATFYTNVILPYIPATTTDLSIRALQLNDCNLHYYNQRKKQTITVEKIDLHIKNLFSSTHLNAGSITSLTYKATNVLPFELKSFITKFRITSHNILFKECQLLTKHSCLQGDFELRNTKHLDIFSDQENMILEATLNETSLSSIELDQFSDFFKGVDMLYKLDGVISLTPQSMAWKDCKLTFGASNSYFESTGCCNEINKQMVVNILVNNGLCYINDLRPHLPQTLKIDPYLTELPYIGLTNTTLMGNSQKAKLAGHITTPIGAVHTDLILENLSANLQNLTYVGNITLHRVALNALLPMLPITAISAEVSIQGQGGSIQRSTLNATANITELKTATYDYIGIEASCTISNTIMAFNVNSKDPSAKLTIAGNYHFGPKKNLQANGIVAQMHLSKLGLMAFPLEVNTQFSLTLHNILSNFPQGTLIFNQCNIQALEKKIILKQITIGSAQNGEENILTLTSPFMDCRLKGVFTPEGLGSHIKHLMSIRDVADLTNRADQATIPTKFSIHYTINCKKVSALLNWFYTDLYISPETTFLGQLRYDHAYYFSLELPTASTICFKQLSLEKTKIHLTINHLTNHIKRLVRLNFSSEKLNWNKKIQTDHLALQLLIDKNTFTMSNTLSCQPHHSTLSLKCSGTLMQDAIYIDLLPSCLKTHGKIWTIQTEQTSVISKTAIDIGNLSIASGNEGLFIGGKLSESTDNPLHCTIRNLTVDHFLEAVQGAGTMDAQLLAYLRKGHFITTGTLSLKECTIKNHPIGSFTTKVDWDSSENKLTLGGMLQKAGQQLLQVHGYYYPEKQQDNLNISVGFNKMDLYLLNPLVTSVCSEIKGEINGNFQVTGSLNEPKLNGKATIDKGQLKINYLNTLYQVTGEIKANQNVLYINQLYLQDAQKGHAHLSGTIGIQNGFPLMLSGKVEQLHLLNTSQSDNIDFYGNIYASGTVQIQGPIKDVIIHMHAKTHKGTFTIITHDKENIENTTQLVRFIYNKEHKPSNQLSIKDPYQDKAAVKLILGLTILPNVKTKVLFGSYNSNDMIQGTGEGNIQLEIGTNRKPYLLGNYRFKSGTCTVSVYNLIQKTFTITPNSQVTFNGYPQEGIVDIKATYKQMAFIADPSEERNDKESVQVEISLSAYGKLVNPSIIYGIRFPLKSVNAQINTKLEECYSQALLDKNYLNKQILSLLIAKKVYDVKNINGWDALSASINDLIAQQIQNWTNIEIETDLDINAWKKNEETHPLQKTKIKVSYLFLSNHLKLSSAFGRYSNLFNDWEISYQISKAHNMSFKLYQQPIENIGEKIELFGISLSYTKQFW</sequence>
<evidence type="ECO:0000256" key="4">
    <source>
        <dbReference type="ARBA" id="ARBA00023136"/>
    </source>
</evidence>
<keyword evidence="8" id="KW-1185">Reference proteome</keyword>
<keyword evidence="2 5" id="KW-0812">Transmembrane</keyword>
<evidence type="ECO:0000256" key="2">
    <source>
        <dbReference type="ARBA" id="ARBA00022692"/>
    </source>
</evidence>
<comment type="caution">
    <text evidence="7">The sequence shown here is derived from an EMBL/GenBank/DDBJ whole genome shotgun (WGS) entry which is preliminary data.</text>
</comment>
<feature type="domain" description="Translocation and assembly module TamB C-terminal" evidence="6">
    <location>
        <begin position="1052"/>
        <end position="1470"/>
    </location>
</feature>
<evidence type="ECO:0000313" key="7">
    <source>
        <dbReference type="EMBL" id="ROT47525.1"/>
    </source>
</evidence>
<keyword evidence="4 5" id="KW-0472">Membrane</keyword>
<evidence type="ECO:0000259" key="6">
    <source>
        <dbReference type="Pfam" id="PF04357"/>
    </source>
</evidence>
<feature type="transmembrane region" description="Helical" evidence="5">
    <location>
        <begin position="12"/>
        <end position="34"/>
    </location>
</feature>
<dbReference type="OrthoDB" id="9811276at2"/>